<evidence type="ECO:0000313" key="3">
    <source>
        <dbReference type="EMBL" id="WKA06561.1"/>
    </source>
</evidence>
<evidence type="ECO:0000256" key="2">
    <source>
        <dbReference type="ARBA" id="ARBA00023242"/>
    </source>
</evidence>
<evidence type="ECO:0000313" key="4">
    <source>
        <dbReference type="Proteomes" id="UP001227230"/>
    </source>
</evidence>
<gene>
    <name evidence="3" type="ORF">VitviT2T_024456</name>
</gene>
<reference evidence="3 4" key="1">
    <citation type="journal article" date="2023" name="Hortic Res">
        <title>The complete reference genome for grapevine (Vitis vinifera L.) genetics and breeding.</title>
        <authorList>
            <person name="Shi X."/>
            <person name="Cao S."/>
            <person name="Wang X."/>
            <person name="Huang S."/>
            <person name="Wang Y."/>
            <person name="Liu Z."/>
            <person name="Liu W."/>
            <person name="Leng X."/>
            <person name="Peng Y."/>
            <person name="Wang N."/>
            <person name="Wang Y."/>
            <person name="Ma Z."/>
            <person name="Xu X."/>
            <person name="Zhang F."/>
            <person name="Xue H."/>
            <person name="Zhong H."/>
            <person name="Wang Y."/>
            <person name="Zhang K."/>
            <person name="Velt A."/>
            <person name="Avia K."/>
            <person name="Holtgrawe D."/>
            <person name="Grimplet J."/>
            <person name="Matus J.T."/>
            <person name="Ware D."/>
            <person name="Wu X."/>
            <person name="Wang H."/>
            <person name="Liu C."/>
            <person name="Fang Y."/>
            <person name="Rustenholz C."/>
            <person name="Cheng Z."/>
            <person name="Xiao H."/>
            <person name="Zhou Y."/>
        </authorList>
    </citation>
    <scope>NUCLEOTIDE SEQUENCE [LARGE SCALE GENOMIC DNA]</scope>
    <source>
        <strain evidence="4">cv. Pinot noir / PN40024</strain>
        <tissue evidence="3">Leaf</tissue>
    </source>
</reference>
<dbReference type="Gene3D" id="3.30.160.360">
    <property type="match status" value="1"/>
</dbReference>
<proteinExistence type="predicted"/>
<dbReference type="InterPro" id="IPR003888">
    <property type="entry name" value="FYrich_N"/>
</dbReference>
<dbReference type="Proteomes" id="UP001227230">
    <property type="component" value="Chromosome 16"/>
</dbReference>
<name>A0ABY9DHT9_VITVI</name>
<dbReference type="PROSITE" id="PS51542">
    <property type="entry name" value="FYRN"/>
    <property type="match status" value="1"/>
</dbReference>
<dbReference type="SMART" id="SM00541">
    <property type="entry name" value="FYRN"/>
    <property type="match status" value="1"/>
</dbReference>
<keyword evidence="2" id="KW-0539">Nucleus</keyword>
<sequence length="365" mass="41457">MGYANVMRMLCEFRITPCGMQNFRITWSSWLPKAISSSFQLQIMHGLKRWILDFQSFEMVYIDGHANFKPSKKITRSQGFLIPIIKTIKCKLPLTELREEKNEPAQRGESRDVYEALQELYGQLLDELRVHISTKPTLETGKKIQLQQLQETLCAINSFLGSILKSHSKDISLNIARSLNEAGDALDAVQECENLNKEVDNGSPCVSDGSKLFGADILVSLPHSSTPPSSSPKTEILNNSNVKAHTTDQIRLVPKMNCRVEPMHFGTVLFCKPWCSKQAIYSKGFTTRVKFFSVHDPTRGHYYISEVLDAGLLEPLFKVTSERRPSGTFASVSPKKYWEMVLRKMKTRALTTMSNEELICSRKWP</sequence>
<keyword evidence="4" id="KW-1185">Reference proteome</keyword>
<evidence type="ECO:0000256" key="1">
    <source>
        <dbReference type="ARBA" id="ARBA00004123"/>
    </source>
</evidence>
<dbReference type="Pfam" id="PF05964">
    <property type="entry name" value="FYRN"/>
    <property type="match status" value="1"/>
</dbReference>
<dbReference type="Pfam" id="PF05965">
    <property type="entry name" value="FYRC"/>
    <property type="match status" value="1"/>
</dbReference>
<accession>A0ABY9DHT9</accession>
<protein>
    <submittedName>
        <fullName evidence="3">Uncharacterized protein</fullName>
    </submittedName>
</protein>
<dbReference type="InterPro" id="IPR003889">
    <property type="entry name" value="FYrich_C"/>
</dbReference>
<dbReference type="EMBL" id="CP126663">
    <property type="protein sequence ID" value="WKA06561.1"/>
    <property type="molecule type" value="Genomic_DNA"/>
</dbReference>
<organism evidence="3 4">
    <name type="scientific">Vitis vinifera</name>
    <name type="common">Grape</name>
    <dbReference type="NCBI Taxonomy" id="29760"/>
    <lineage>
        <taxon>Eukaryota</taxon>
        <taxon>Viridiplantae</taxon>
        <taxon>Streptophyta</taxon>
        <taxon>Embryophyta</taxon>
        <taxon>Tracheophyta</taxon>
        <taxon>Spermatophyta</taxon>
        <taxon>Magnoliopsida</taxon>
        <taxon>eudicotyledons</taxon>
        <taxon>Gunneridae</taxon>
        <taxon>Pentapetalae</taxon>
        <taxon>rosids</taxon>
        <taxon>Vitales</taxon>
        <taxon>Vitaceae</taxon>
        <taxon>Viteae</taxon>
        <taxon>Vitis</taxon>
    </lineage>
</organism>
<comment type="subcellular location">
    <subcellularLocation>
        <location evidence="1">Nucleus</location>
    </subcellularLocation>
</comment>